<evidence type="ECO:0000313" key="1">
    <source>
        <dbReference type="EMBL" id="KAF6207511.1"/>
    </source>
</evidence>
<dbReference type="AlphaFoldDB" id="A0A8S9XGU1"/>
<keyword evidence="2" id="KW-1185">Reference proteome</keyword>
<comment type="caution">
    <text evidence="1">The sequence shown here is derived from an EMBL/GenBank/DDBJ whole genome shotgun (WGS) entry which is preliminary data.</text>
</comment>
<name>A0A8S9XGU1_APOLU</name>
<protein>
    <submittedName>
        <fullName evidence="1">Uncharacterized protein</fullName>
    </submittedName>
</protein>
<proteinExistence type="predicted"/>
<evidence type="ECO:0000313" key="2">
    <source>
        <dbReference type="Proteomes" id="UP000466442"/>
    </source>
</evidence>
<sequence length="76" mass="8454">MIFVAGSSRTFSLVGQEIYPGHLLNLLNLCEKERASFFELVFRTLFSSVSAAERIQSPVQANEIISIHGQIPSLPF</sequence>
<dbReference type="EMBL" id="WIXP02000007">
    <property type="protein sequence ID" value="KAF6207511.1"/>
    <property type="molecule type" value="Genomic_DNA"/>
</dbReference>
<organism evidence="1 2">
    <name type="scientific">Apolygus lucorum</name>
    <name type="common">Small green plant bug</name>
    <name type="synonym">Lygocoris lucorum</name>
    <dbReference type="NCBI Taxonomy" id="248454"/>
    <lineage>
        <taxon>Eukaryota</taxon>
        <taxon>Metazoa</taxon>
        <taxon>Ecdysozoa</taxon>
        <taxon>Arthropoda</taxon>
        <taxon>Hexapoda</taxon>
        <taxon>Insecta</taxon>
        <taxon>Pterygota</taxon>
        <taxon>Neoptera</taxon>
        <taxon>Paraneoptera</taxon>
        <taxon>Hemiptera</taxon>
        <taxon>Heteroptera</taxon>
        <taxon>Panheteroptera</taxon>
        <taxon>Cimicomorpha</taxon>
        <taxon>Miridae</taxon>
        <taxon>Mirini</taxon>
        <taxon>Apolygus</taxon>
    </lineage>
</organism>
<reference evidence="1" key="1">
    <citation type="journal article" date="2021" name="Mol. Ecol. Resour.">
        <title>Apolygus lucorum genome provides insights into omnivorousness and mesophyll feeding.</title>
        <authorList>
            <person name="Liu Y."/>
            <person name="Liu H."/>
            <person name="Wang H."/>
            <person name="Huang T."/>
            <person name="Liu B."/>
            <person name="Yang B."/>
            <person name="Yin L."/>
            <person name="Li B."/>
            <person name="Zhang Y."/>
            <person name="Zhang S."/>
            <person name="Jiang F."/>
            <person name="Zhang X."/>
            <person name="Ren Y."/>
            <person name="Wang B."/>
            <person name="Wang S."/>
            <person name="Lu Y."/>
            <person name="Wu K."/>
            <person name="Fan W."/>
            <person name="Wang G."/>
        </authorList>
    </citation>
    <scope>NUCLEOTIDE SEQUENCE</scope>
    <source>
        <strain evidence="1">12Hb</strain>
    </source>
</reference>
<accession>A0A8S9XGU1</accession>
<gene>
    <name evidence="1" type="ORF">GE061_015957</name>
</gene>
<dbReference type="Proteomes" id="UP000466442">
    <property type="component" value="Unassembled WGS sequence"/>
</dbReference>